<organism evidence="8">
    <name type="scientific">Pinus tabuliformis</name>
    <name type="common">Chinese red pine</name>
    <name type="synonym">Pinus leucosperma</name>
    <dbReference type="NCBI Taxonomy" id="88731"/>
    <lineage>
        <taxon>Eukaryota</taxon>
        <taxon>Viridiplantae</taxon>
        <taxon>Streptophyta</taxon>
        <taxon>Embryophyta</taxon>
        <taxon>Tracheophyta</taxon>
        <taxon>Spermatophyta</taxon>
        <taxon>Pinopsida</taxon>
        <taxon>Pinidae</taxon>
        <taxon>Conifers I</taxon>
        <taxon>Pinales</taxon>
        <taxon>Pinaceae</taxon>
        <taxon>Pinus</taxon>
        <taxon>Pinus subgen. Pinus</taxon>
    </lineage>
</organism>
<evidence type="ECO:0000256" key="4">
    <source>
        <dbReference type="ARBA" id="ARBA00023163"/>
    </source>
</evidence>
<keyword evidence="4" id="KW-0804">Transcription</keyword>
<dbReference type="PROSITE" id="PS50066">
    <property type="entry name" value="MADS_BOX_2"/>
    <property type="match status" value="1"/>
</dbReference>
<dbReference type="SMART" id="SM00432">
    <property type="entry name" value="MADS"/>
    <property type="match status" value="1"/>
</dbReference>
<dbReference type="EMBL" id="KJ711031">
    <property type="protein sequence ID" value="AJP06276.1"/>
    <property type="molecule type" value="mRNA"/>
</dbReference>
<accession>A0A0K0M793</accession>
<dbReference type="PANTHER" id="PTHR48019">
    <property type="entry name" value="SERUM RESPONSE FACTOR HOMOLOG"/>
    <property type="match status" value="1"/>
</dbReference>
<dbReference type="SMR" id="A0A0K0M793"/>
<dbReference type="PRINTS" id="PR00404">
    <property type="entry name" value="MADSDOMAIN"/>
</dbReference>
<protein>
    <submittedName>
        <fullName evidence="8">DAL3</fullName>
    </submittedName>
</protein>
<feature type="domain" description="K-box" evidence="7">
    <location>
        <begin position="87"/>
        <end position="177"/>
    </location>
</feature>
<dbReference type="InterPro" id="IPR002100">
    <property type="entry name" value="TF_MADSbox"/>
</dbReference>
<keyword evidence="2" id="KW-0805">Transcription regulation</keyword>
<reference evidence="8" key="1">
    <citation type="submission" date="2014-04" db="EMBL/GenBank/DDBJ databases">
        <title>The genes involved in the male and female cone development in Pinus tabuliformis.</title>
        <authorList>
            <person name="Niu S."/>
            <person name="Li W."/>
            <person name="Chen X."/>
        </authorList>
    </citation>
    <scope>NUCLEOTIDE SEQUENCE</scope>
</reference>
<evidence type="ECO:0000313" key="8">
    <source>
        <dbReference type="EMBL" id="AJP06276.1"/>
    </source>
</evidence>
<keyword evidence="5" id="KW-0539">Nucleus</keyword>
<dbReference type="Gene3D" id="3.40.1810.10">
    <property type="entry name" value="Transcription factor, MADS-box"/>
    <property type="match status" value="1"/>
</dbReference>
<dbReference type="GO" id="GO:0000977">
    <property type="term" value="F:RNA polymerase II transcription regulatory region sequence-specific DNA binding"/>
    <property type="evidence" value="ECO:0007669"/>
    <property type="project" value="InterPro"/>
</dbReference>
<evidence type="ECO:0000259" key="7">
    <source>
        <dbReference type="PROSITE" id="PS51297"/>
    </source>
</evidence>
<dbReference type="SUPFAM" id="SSF55455">
    <property type="entry name" value="SRF-like"/>
    <property type="match status" value="1"/>
</dbReference>
<dbReference type="PROSITE" id="PS51297">
    <property type="entry name" value="K_BOX"/>
    <property type="match status" value="1"/>
</dbReference>
<comment type="subcellular location">
    <subcellularLocation>
        <location evidence="1">Nucleus</location>
    </subcellularLocation>
</comment>
<dbReference type="Pfam" id="PF00319">
    <property type="entry name" value="SRF-TF"/>
    <property type="match status" value="1"/>
</dbReference>
<dbReference type="GO" id="GO:0045944">
    <property type="term" value="P:positive regulation of transcription by RNA polymerase II"/>
    <property type="evidence" value="ECO:0007669"/>
    <property type="project" value="InterPro"/>
</dbReference>
<dbReference type="PROSITE" id="PS00350">
    <property type="entry name" value="MADS_BOX_1"/>
    <property type="match status" value="1"/>
</dbReference>
<dbReference type="InterPro" id="IPR050142">
    <property type="entry name" value="MADS-box/MEF2_TF"/>
</dbReference>
<name>A0A0K0M793_PINTB</name>
<dbReference type="InterPro" id="IPR002487">
    <property type="entry name" value="TF_Kbox"/>
</dbReference>
<evidence type="ECO:0000256" key="5">
    <source>
        <dbReference type="ARBA" id="ARBA00023242"/>
    </source>
</evidence>
<dbReference type="InterPro" id="IPR036879">
    <property type="entry name" value="TF_MADSbox_sf"/>
</dbReference>
<evidence type="ECO:0000256" key="3">
    <source>
        <dbReference type="ARBA" id="ARBA00023125"/>
    </source>
</evidence>
<dbReference type="GO" id="GO:0003700">
    <property type="term" value="F:DNA-binding transcription factor activity"/>
    <property type="evidence" value="ECO:0007669"/>
    <property type="project" value="InterPro"/>
</dbReference>
<sequence>MARGKTQMRKIESATSRQVTFSKRRNGLLKKAYELSVLCDAQLGVIVFSPRGKVYEFSSTCMQKMLARYEKCSEGSNTTSTAKEQDVQCLKRESAIMEERIEILESMQRKMLGEELASCALKDLNQLESLVQRGLRNVRARKTEILVTEIEQLQRKERILSEENAFLSKKFVDPHSFSTTPRSESGSIQNSEVETQLVMRPPCTNAHFLINSSH</sequence>
<dbReference type="GO" id="GO:0005634">
    <property type="term" value="C:nucleus"/>
    <property type="evidence" value="ECO:0007669"/>
    <property type="project" value="UniProtKB-SubCell"/>
</dbReference>
<evidence type="ECO:0000259" key="6">
    <source>
        <dbReference type="PROSITE" id="PS50066"/>
    </source>
</evidence>
<dbReference type="Pfam" id="PF01486">
    <property type="entry name" value="K-box"/>
    <property type="match status" value="1"/>
</dbReference>
<dbReference type="GO" id="GO:0046983">
    <property type="term" value="F:protein dimerization activity"/>
    <property type="evidence" value="ECO:0007669"/>
    <property type="project" value="InterPro"/>
</dbReference>
<proteinExistence type="evidence at transcript level"/>
<dbReference type="FunFam" id="3.40.1810.10:FF:000003">
    <property type="entry name" value="MADS-box transcription factor MADS-MC"/>
    <property type="match status" value="1"/>
</dbReference>
<evidence type="ECO:0000256" key="1">
    <source>
        <dbReference type="ARBA" id="ARBA00004123"/>
    </source>
</evidence>
<keyword evidence="3" id="KW-0238">DNA-binding</keyword>
<feature type="domain" description="MADS-box" evidence="6">
    <location>
        <begin position="1"/>
        <end position="61"/>
    </location>
</feature>
<dbReference type="AlphaFoldDB" id="A0A0K0M793"/>
<dbReference type="InterPro" id="IPR033896">
    <property type="entry name" value="MEF2-like_N"/>
</dbReference>
<evidence type="ECO:0000256" key="2">
    <source>
        <dbReference type="ARBA" id="ARBA00023015"/>
    </source>
</evidence>
<dbReference type="CDD" id="cd00265">
    <property type="entry name" value="MADS_MEF2_like"/>
    <property type="match status" value="1"/>
</dbReference>